<sequence>MVVVRLSADCTCCRTKGVRRFIRHAGNTRTAAVCPVCDLNEQPTPKDPDA</sequence>
<keyword evidence="2" id="KW-1185">Reference proteome</keyword>
<accession>A0A977PS65</accession>
<dbReference type="Proteomes" id="UP001064297">
    <property type="component" value="Segment"/>
</dbReference>
<reference evidence="1" key="1">
    <citation type="submission" date="2022-08" db="EMBL/GenBank/DDBJ databases">
        <authorList>
            <person name="Abuwarda M.A."/>
            <person name="Alvarez A."/>
            <person name="Batteikh M."/>
            <person name="Baughman A.P."/>
            <person name="Chavez V."/>
            <person name="Cheng C."/>
            <person name="Cosentino E.J."/>
            <person name="Di Blasi D.L."/>
            <person name="Dooley N.L."/>
            <person name="Empson B.M."/>
            <person name="Erfanian K."/>
            <person name="Esparza P.D."/>
            <person name="Fleming H.S."/>
            <person name="Ghannam M.S."/>
            <person name="Gibbons A.C."/>
            <person name="Gonzalez C."/>
            <person name="Huq N.E."/>
            <person name="Jin K."/>
            <person name="Kamarzar M."/>
            <person name="Khaine A."/>
            <person name="Krug K.R."/>
            <person name="Lee A."/>
            <person name="Liao S."/>
            <person name="Light I."/>
            <person name="Ma Y."/>
            <person name="Magaling J.M."/>
            <person name="McLinden K.C."/>
            <person name="Melkote A."/>
            <person name="Montoya Serpas C.A."/>
            <person name="Niazmandi K."/>
            <person name="Ostroske E.C."/>
            <person name="Paek B.H."/>
            <person name="Rajiv S."/>
            <person name="Santos C.E."/>
            <person name="Semaan S.A."/>
            <person name="Senthilvelan J."/>
            <person name="Sheppy T.E."/>
            <person name="Stephenson J.C."/>
            <person name="Tenney M.E."/>
            <person name="Teoh N."/>
            <person name="Thorp J.P."/>
            <person name="Turon Font G."/>
            <person name="Uvarov E.V."/>
            <person name="Verpukhovskiy P."/>
            <person name="Wang J."/>
            <person name="Whang A.Y."/>
            <person name="Wright N.E."/>
            <person name="Wu M."/>
            <person name="Zhuang C."/>
            <person name="Bruns J.A."/>
            <person name="Chai A.E."/>
            <person name="Parikh H."/>
            <person name="Zorawik M."/>
            <person name="Garza D.R."/>
            <person name="Ngo R.T."/>
            <person name="Reddi K."/>
            <person name="Garcia-Vedrenne A.E."/>
            <person name="Freise A.C."/>
            <person name="Balish M.F."/>
            <person name="Garlena R.A."/>
            <person name="Russell D.A."/>
            <person name="Jacobs-Sera D."/>
            <person name="Hatfull G.F."/>
        </authorList>
    </citation>
    <scope>NUCLEOTIDE SEQUENCE</scope>
</reference>
<dbReference type="EMBL" id="OP297535">
    <property type="protein sequence ID" value="UXE03776.1"/>
    <property type="molecule type" value="Genomic_DNA"/>
</dbReference>
<evidence type="ECO:0000313" key="1">
    <source>
        <dbReference type="EMBL" id="UXE03776.1"/>
    </source>
</evidence>
<protein>
    <submittedName>
        <fullName evidence="1">DNA binding protein</fullName>
    </submittedName>
</protein>
<evidence type="ECO:0000313" key="2">
    <source>
        <dbReference type="Proteomes" id="UP001064297"/>
    </source>
</evidence>
<name>A0A977PS65_9CAUD</name>
<gene>
    <name evidence="1" type="primary">53</name>
    <name evidence="1" type="ORF">SEA_OBLADI_53</name>
</gene>
<organism evidence="1 2">
    <name type="scientific">Gordonia phage ObLaDi</name>
    <dbReference type="NCBI Taxonomy" id="2978487"/>
    <lineage>
        <taxon>Viruses</taxon>
        <taxon>Duplodnaviria</taxon>
        <taxon>Heunggongvirae</taxon>
        <taxon>Uroviricota</taxon>
        <taxon>Caudoviricetes</taxon>
        <taxon>Kruegerviridae</taxon>
        <taxon>Cafassovirus</taxon>
        <taxon>Cafassovirus obladi</taxon>
    </lineage>
</organism>
<proteinExistence type="predicted"/>